<gene>
    <name evidence="3" type="ORF">RGF97_26600</name>
</gene>
<feature type="transmembrane region" description="Helical" evidence="1">
    <location>
        <begin position="257"/>
        <end position="282"/>
    </location>
</feature>
<sequence>MTYPSGPYGHGYGYGYAPPPPKPGVIPLAPLGLGDVLTGVFSTYGRYWKQLVGMTLIAYTGAAVVMAGAFTAAFLAVGDDVDRLAGMPSGQSPEFADVQPLIVAFGLAWLASVAGWVVFNGLAAASVPVVLQEAVLGRRIGFGALWRRAWSRVGSVIGSVVLSTLAMILPMVLVFVGAAFLFVALITDLADAASGSDHDSAGLAVTGLLFFLLTFATLPLSVWLWVKFSLATTAAVIERQGPVGSLRRSSALVRGSWWRIFGITLLIGLMVGVVSVVIQQIISFVGMVPVSAYSPGTTPRRATCSASSAAWWCWSPSPS</sequence>
<evidence type="ECO:0000256" key="1">
    <source>
        <dbReference type="SAM" id="Phobius"/>
    </source>
</evidence>
<accession>A0ABY9S115</accession>
<evidence type="ECO:0000313" key="3">
    <source>
        <dbReference type="EMBL" id="WMX47663.1"/>
    </source>
</evidence>
<organism evidence="3 4">
    <name type="scientific">Streptomyces roseicoloratus</name>
    <dbReference type="NCBI Taxonomy" id="2508722"/>
    <lineage>
        <taxon>Bacteria</taxon>
        <taxon>Bacillati</taxon>
        <taxon>Actinomycetota</taxon>
        <taxon>Actinomycetes</taxon>
        <taxon>Kitasatosporales</taxon>
        <taxon>Streptomycetaceae</taxon>
        <taxon>Streptomyces</taxon>
    </lineage>
</organism>
<dbReference type="InterPro" id="IPR057169">
    <property type="entry name" value="DUF7847"/>
</dbReference>
<dbReference type="RefSeq" id="WP_309549560.1">
    <property type="nucleotide sequence ID" value="NZ_CP133762.1"/>
</dbReference>
<feature type="transmembrane region" description="Helical" evidence="1">
    <location>
        <begin position="203"/>
        <end position="226"/>
    </location>
</feature>
<feature type="transmembrane region" description="Helical" evidence="1">
    <location>
        <begin position="152"/>
        <end position="183"/>
    </location>
</feature>
<dbReference type="Pfam" id="PF25231">
    <property type="entry name" value="DUF7847"/>
    <property type="match status" value="1"/>
</dbReference>
<feature type="transmembrane region" description="Helical" evidence="1">
    <location>
        <begin position="24"/>
        <end position="44"/>
    </location>
</feature>
<feature type="domain" description="DUF7847" evidence="2">
    <location>
        <begin position="159"/>
        <end position="293"/>
    </location>
</feature>
<feature type="transmembrane region" description="Helical" evidence="1">
    <location>
        <begin position="98"/>
        <end position="131"/>
    </location>
</feature>
<dbReference type="Proteomes" id="UP001250858">
    <property type="component" value="Chromosome"/>
</dbReference>
<keyword evidence="1" id="KW-1133">Transmembrane helix</keyword>
<name>A0ABY9S115_9ACTN</name>
<evidence type="ECO:0000259" key="2">
    <source>
        <dbReference type="Pfam" id="PF25231"/>
    </source>
</evidence>
<reference evidence="3 4" key="1">
    <citation type="submission" date="2023-09" db="EMBL/GenBank/DDBJ databases">
        <title>Complete genome of Streptomyces roseicoloratus T14.</title>
        <authorList>
            <person name="Bashizi T."/>
            <person name="Kim M.-J."/>
            <person name="Lee G."/>
            <person name="Tagele S.B."/>
            <person name="Shin J.-H."/>
        </authorList>
    </citation>
    <scope>NUCLEOTIDE SEQUENCE [LARGE SCALE GENOMIC DNA]</scope>
    <source>
        <strain evidence="3 4">T14</strain>
    </source>
</reference>
<dbReference type="EMBL" id="CP133762">
    <property type="protein sequence ID" value="WMX47663.1"/>
    <property type="molecule type" value="Genomic_DNA"/>
</dbReference>
<feature type="transmembrane region" description="Helical" evidence="1">
    <location>
        <begin position="56"/>
        <end position="78"/>
    </location>
</feature>
<keyword evidence="4" id="KW-1185">Reference proteome</keyword>
<keyword evidence="1" id="KW-0812">Transmembrane</keyword>
<keyword evidence="1" id="KW-0472">Membrane</keyword>
<proteinExistence type="predicted"/>
<protein>
    <submittedName>
        <fullName evidence="3">Oxidoreductase</fullName>
    </submittedName>
</protein>
<evidence type="ECO:0000313" key="4">
    <source>
        <dbReference type="Proteomes" id="UP001250858"/>
    </source>
</evidence>